<feature type="region of interest" description="Disordered" evidence="2">
    <location>
        <begin position="403"/>
        <end position="424"/>
    </location>
</feature>
<dbReference type="EMBL" id="AMZH03003714">
    <property type="protein sequence ID" value="RRT71412.1"/>
    <property type="molecule type" value="Genomic_DNA"/>
</dbReference>
<feature type="coiled-coil region" evidence="1">
    <location>
        <begin position="294"/>
        <end position="335"/>
    </location>
</feature>
<reference evidence="3 4" key="1">
    <citation type="journal article" date="2014" name="Agronomy (Basel)">
        <title>A Draft Genome Sequence for Ensete ventricosum, the Drought-Tolerant Tree Against Hunger.</title>
        <authorList>
            <person name="Harrison J."/>
            <person name="Moore K.A."/>
            <person name="Paszkiewicz K."/>
            <person name="Jones T."/>
            <person name="Grant M."/>
            <person name="Ambacheew D."/>
            <person name="Muzemil S."/>
            <person name="Studholme D.J."/>
        </authorList>
    </citation>
    <scope>NUCLEOTIDE SEQUENCE [LARGE SCALE GENOMIC DNA]</scope>
</reference>
<protein>
    <submittedName>
        <fullName evidence="3">Uncharacterized protein</fullName>
    </submittedName>
</protein>
<evidence type="ECO:0000313" key="3">
    <source>
        <dbReference type="EMBL" id="RRT71412.1"/>
    </source>
</evidence>
<name>A0A427A596_ENSVE</name>
<evidence type="ECO:0000256" key="2">
    <source>
        <dbReference type="SAM" id="MobiDB-lite"/>
    </source>
</evidence>
<accession>A0A427A596</accession>
<gene>
    <name evidence="3" type="ORF">B296_00008270</name>
</gene>
<keyword evidence="1" id="KW-0175">Coiled coil</keyword>
<organism evidence="3 4">
    <name type="scientific">Ensete ventricosum</name>
    <name type="common">Abyssinian banana</name>
    <name type="synonym">Musa ensete</name>
    <dbReference type="NCBI Taxonomy" id="4639"/>
    <lineage>
        <taxon>Eukaryota</taxon>
        <taxon>Viridiplantae</taxon>
        <taxon>Streptophyta</taxon>
        <taxon>Embryophyta</taxon>
        <taxon>Tracheophyta</taxon>
        <taxon>Spermatophyta</taxon>
        <taxon>Magnoliopsida</taxon>
        <taxon>Liliopsida</taxon>
        <taxon>Zingiberales</taxon>
        <taxon>Musaceae</taxon>
        <taxon>Ensete</taxon>
    </lineage>
</organism>
<sequence>MSVVVVSLSDVSGDSGTADALVVIWSFFNVESTVTTHQLVEVRKNYFIPPEYELYVPLPGERPYDAFLFPTEWTSRTVNRSILVLSTDETELMFNLDKMKSGIGASSGSVAASATSTLTAVDVGASTIEKCPSSGAGAGLRKRLRKAIVEQLADASGSTARTSAYKGKGIVELEEVPEQGYTMRELCEVGDRAGVDKYFTSIITRFRCVNSANPLVPRWSTISGSSQLWIEGPLSGEYLRGALHSILAKQVYECSSEELMNQAGKLTVWSQHEKILTLRAINKELKARVGQELVAVTERRAKELEDIVKKMRTELESLRSQRRDLEQEIRVLRSMFLEVKLKAKGPKAVTAYKASRGFELGLEKMERVSYEFGYRVTLERLRGKYPEITIEWDPFAECPEDANVEMDLDQPFDDDIPSEKQPTV</sequence>
<proteinExistence type="predicted"/>
<dbReference type="Proteomes" id="UP000287651">
    <property type="component" value="Unassembled WGS sequence"/>
</dbReference>
<comment type="caution">
    <text evidence="3">The sequence shown here is derived from an EMBL/GenBank/DDBJ whole genome shotgun (WGS) entry which is preliminary data.</text>
</comment>
<dbReference type="AlphaFoldDB" id="A0A427A596"/>
<evidence type="ECO:0000313" key="4">
    <source>
        <dbReference type="Proteomes" id="UP000287651"/>
    </source>
</evidence>
<feature type="compositionally biased region" description="Acidic residues" evidence="2">
    <location>
        <begin position="403"/>
        <end position="416"/>
    </location>
</feature>
<evidence type="ECO:0000256" key="1">
    <source>
        <dbReference type="SAM" id="Coils"/>
    </source>
</evidence>